<accession>A0A3D9L4Y5</accession>
<feature type="transmembrane region" description="Helical" evidence="2">
    <location>
        <begin position="99"/>
        <end position="118"/>
    </location>
</feature>
<gene>
    <name evidence="3" type="ORF">C7460_104105</name>
</gene>
<sequence>MGTIDTKDKQTEEYWYHTLDDKFAEFLTSKALFLLAFMGFMAYRYYESQQIFHDLLDDPWPSHVIAVVAVLTTLIFMVNSSYLAPIPVKDDEGKVTSQLHWSKVILVLYALIINIFFWKPWKADTQAEYYFLWFSCIMLSSMDFGFAHLFKEKQAQTTAQQELTSLDQQLTSKEEELTSLRQTHTNLQQEINQLTSRKKELADLIDQFTCPHCQQVYWPEKSITSHMSKCKQNSDSK</sequence>
<protein>
    <submittedName>
        <fullName evidence="3">Uncharacterized protein</fullName>
    </submittedName>
</protein>
<dbReference type="EMBL" id="QREG01000004">
    <property type="protein sequence ID" value="REE01085.1"/>
    <property type="molecule type" value="Genomic_DNA"/>
</dbReference>
<organism evidence="3 4">
    <name type="scientific">Marinoscillum furvescens DSM 4134</name>
    <dbReference type="NCBI Taxonomy" id="1122208"/>
    <lineage>
        <taxon>Bacteria</taxon>
        <taxon>Pseudomonadati</taxon>
        <taxon>Bacteroidota</taxon>
        <taxon>Cytophagia</taxon>
        <taxon>Cytophagales</taxon>
        <taxon>Reichenbachiellaceae</taxon>
        <taxon>Marinoscillum</taxon>
    </lineage>
</organism>
<proteinExistence type="predicted"/>
<keyword evidence="1" id="KW-0175">Coiled coil</keyword>
<name>A0A3D9L4Y5_MARFU</name>
<feature type="transmembrane region" description="Helical" evidence="2">
    <location>
        <begin position="64"/>
        <end position="84"/>
    </location>
</feature>
<dbReference type="Proteomes" id="UP000256779">
    <property type="component" value="Unassembled WGS sequence"/>
</dbReference>
<feature type="coiled-coil region" evidence="1">
    <location>
        <begin position="156"/>
        <end position="207"/>
    </location>
</feature>
<evidence type="ECO:0000256" key="2">
    <source>
        <dbReference type="SAM" id="Phobius"/>
    </source>
</evidence>
<evidence type="ECO:0000313" key="4">
    <source>
        <dbReference type="Proteomes" id="UP000256779"/>
    </source>
</evidence>
<reference evidence="3 4" key="1">
    <citation type="submission" date="2018-07" db="EMBL/GenBank/DDBJ databases">
        <title>Genomic Encyclopedia of Type Strains, Phase IV (KMG-IV): sequencing the most valuable type-strain genomes for metagenomic binning, comparative biology and taxonomic classification.</title>
        <authorList>
            <person name="Goeker M."/>
        </authorList>
    </citation>
    <scope>NUCLEOTIDE SEQUENCE [LARGE SCALE GENOMIC DNA]</scope>
    <source>
        <strain evidence="3 4">DSM 4134</strain>
    </source>
</reference>
<feature type="transmembrane region" description="Helical" evidence="2">
    <location>
        <begin position="130"/>
        <end position="150"/>
    </location>
</feature>
<keyword evidence="2" id="KW-0472">Membrane</keyword>
<comment type="caution">
    <text evidence="3">The sequence shown here is derived from an EMBL/GenBank/DDBJ whole genome shotgun (WGS) entry which is preliminary data.</text>
</comment>
<dbReference type="Gene3D" id="1.20.5.340">
    <property type="match status" value="1"/>
</dbReference>
<evidence type="ECO:0000256" key="1">
    <source>
        <dbReference type="SAM" id="Coils"/>
    </source>
</evidence>
<evidence type="ECO:0000313" key="3">
    <source>
        <dbReference type="EMBL" id="REE01085.1"/>
    </source>
</evidence>
<keyword evidence="2" id="KW-1133">Transmembrane helix</keyword>
<dbReference type="RefSeq" id="WP_115867175.1">
    <property type="nucleotide sequence ID" value="NZ_QREG01000004.1"/>
</dbReference>
<feature type="transmembrane region" description="Helical" evidence="2">
    <location>
        <begin position="23"/>
        <end position="43"/>
    </location>
</feature>
<keyword evidence="2" id="KW-0812">Transmembrane</keyword>
<keyword evidence="4" id="KW-1185">Reference proteome</keyword>
<dbReference type="AlphaFoldDB" id="A0A3D9L4Y5"/>